<dbReference type="CDD" id="cd00038">
    <property type="entry name" value="CAP_ED"/>
    <property type="match status" value="1"/>
</dbReference>
<dbReference type="Proteomes" id="UP000487350">
    <property type="component" value="Unassembled WGS sequence"/>
</dbReference>
<reference evidence="2 3" key="1">
    <citation type="submission" date="2019-11" db="EMBL/GenBank/DDBJ databases">
        <title>Caenimonas koreensis gen. nov., sp. nov., isolated from activated sludge.</title>
        <authorList>
            <person name="Seung H.R."/>
        </authorList>
    </citation>
    <scope>NUCLEOTIDE SEQUENCE [LARGE SCALE GENOMIC DNA]</scope>
    <source>
        <strain evidence="2 3">EMB320</strain>
    </source>
</reference>
<dbReference type="Pfam" id="PF00027">
    <property type="entry name" value="cNMP_binding"/>
    <property type="match status" value="1"/>
</dbReference>
<dbReference type="OrthoDB" id="8589195at2"/>
<dbReference type="SMART" id="SM00100">
    <property type="entry name" value="cNMP"/>
    <property type="match status" value="1"/>
</dbReference>
<dbReference type="GO" id="GO:0005829">
    <property type="term" value="C:cytosol"/>
    <property type="evidence" value="ECO:0007669"/>
    <property type="project" value="TreeGrafter"/>
</dbReference>
<dbReference type="SUPFAM" id="SSF51206">
    <property type="entry name" value="cAMP-binding domain-like"/>
    <property type="match status" value="1"/>
</dbReference>
<dbReference type="InterPro" id="IPR050397">
    <property type="entry name" value="Env_Response_Regulators"/>
</dbReference>
<dbReference type="AlphaFoldDB" id="A0A844AWM8"/>
<proteinExistence type="predicted"/>
<dbReference type="InterPro" id="IPR014710">
    <property type="entry name" value="RmlC-like_jellyroll"/>
</dbReference>
<dbReference type="PANTHER" id="PTHR24567">
    <property type="entry name" value="CRP FAMILY TRANSCRIPTIONAL REGULATORY PROTEIN"/>
    <property type="match status" value="1"/>
</dbReference>
<accession>A0A844AWM8</accession>
<dbReference type="GO" id="GO:0003700">
    <property type="term" value="F:DNA-binding transcription factor activity"/>
    <property type="evidence" value="ECO:0007669"/>
    <property type="project" value="TreeGrafter"/>
</dbReference>
<comment type="caution">
    <text evidence="2">The sequence shown here is derived from an EMBL/GenBank/DDBJ whole genome shotgun (WGS) entry which is preliminary data.</text>
</comment>
<dbReference type="RefSeq" id="WP_153586096.1">
    <property type="nucleotide sequence ID" value="NZ_WJBU01000015.1"/>
</dbReference>
<gene>
    <name evidence="2" type="ORF">GHT07_15975</name>
</gene>
<dbReference type="Gene3D" id="2.60.120.10">
    <property type="entry name" value="Jelly Rolls"/>
    <property type="match status" value="1"/>
</dbReference>
<protein>
    <submittedName>
        <fullName evidence="2">Cyclic nucleotide-binding domain-containing protein</fullName>
    </submittedName>
</protein>
<evidence type="ECO:0000259" key="1">
    <source>
        <dbReference type="PROSITE" id="PS50042"/>
    </source>
</evidence>
<name>A0A844AWM8_9BURK</name>
<keyword evidence="3" id="KW-1185">Reference proteome</keyword>
<dbReference type="InterPro" id="IPR018490">
    <property type="entry name" value="cNMP-bd_dom_sf"/>
</dbReference>
<dbReference type="PANTHER" id="PTHR24567:SF74">
    <property type="entry name" value="HTH-TYPE TRANSCRIPTIONAL REGULATOR ARCR"/>
    <property type="match status" value="1"/>
</dbReference>
<feature type="domain" description="Cyclic nucleotide-binding" evidence="1">
    <location>
        <begin position="37"/>
        <end position="148"/>
    </location>
</feature>
<evidence type="ECO:0000313" key="2">
    <source>
        <dbReference type="EMBL" id="MRD48785.1"/>
    </source>
</evidence>
<evidence type="ECO:0000313" key="3">
    <source>
        <dbReference type="Proteomes" id="UP000487350"/>
    </source>
</evidence>
<dbReference type="EMBL" id="WJBU01000015">
    <property type="protein sequence ID" value="MRD48785.1"/>
    <property type="molecule type" value="Genomic_DNA"/>
</dbReference>
<dbReference type="InterPro" id="IPR000595">
    <property type="entry name" value="cNMP-bd_dom"/>
</dbReference>
<sequence length="188" mass="20303">MAVTDTLEAQMARRGLEMLGACHKLSDQHELLLVSALLRDFTAAEADQLGSTMLKIRARPGQLLIAEGESSDWMMLLLTGTVDVGKRRIGADPESQDPHDVTRLAVLKEGAVIGEMSMLDGEPRYASCWALSEVEAAVLSRGAVTQLINLQPAVGAKLLVKLTQLLAQRLRNTSSQLVKVLTKQDAAT</sequence>
<organism evidence="2 3">
    <name type="scientific">Caenimonas koreensis DSM 17982</name>
    <dbReference type="NCBI Taxonomy" id="1121255"/>
    <lineage>
        <taxon>Bacteria</taxon>
        <taxon>Pseudomonadati</taxon>
        <taxon>Pseudomonadota</taxon>
        <taxon>Betaproteobacteria</taxon>
        <taxon>Burkholderiales</taxon>
        <taxon>Comamonadaceae</taxon>
        <taxon>Caenimonas</taxon>
    </lineage>
</organism>
<dbReference type="PROSITE" id="PS50042">
    <property type="entry name" value="CNMP_BINDING_3"/>
    <property type="match status" value="1"/>
</dbReference>